<organism evidence="2 3">
    <name type="scientific">Rhizobium setariae</name>
    <dbReference type="NCBI Taxonomy" id="2801340"/>
    <lineage>
        <taxon>Bacteria</taxon>
        <taxon>Pseudomonadati</taxon>
        <taxon>Pseudomonadota</taxon>
        <taxon>Alphaproteobacteria</taxon>
        <taxon>Hyphomicrobiales</taxon>
        <taxon>Rhizobiaceae</taxon>
        <taxon>Rhizobium/Agrobacterium group</taxon>
        <taxon>Rhizobium</taxon>
    </lineage>
</organism>
<evidence type="ECO:0000256" key="1">
    <source>
        <dbReference type="ARBA" id="ARBA00038414"/>
    </source>
</evidence>
<dbReference type="InterPro" id="IPR052186">
    <property type="entry name" value="Hydantoin_racemase-like"/>
</dbReference>
<accession>A0A937CPZ4</accession>
<dbReference type="InterPro" id="IPR053714">
    <property type="entry name" value="Iso_Racemase_Enz_sf"/>
</dbReference>
<comment type="similarity">
    <text evidence="1">Belongs to the HyuE racemase family.</text>
</comment>
<dbReference type="GO" id="GO:0047661">
    <property type="term" value="F:amino-acid racemase activity"/>
    <property type="evidence" value="ECO:0007669"/>
    <property type="project" value="InterPro"/>
</dbReference>
<dbReference type="EMBL" id="JAEQNC010000005">
    <property type="protein sequence ID" value="MBL0372367.1"/>
    <property type="molecule type" value="Genomic_DNA"/>
</dbReference>
<dbReference type="InterPro" id="IPR015942">
    <property type="entry name" value="Asp/Glu/hydantoin_racemase"/>
</dbReference>
<name>A0A937CPZ4_9HYPH</name>
<gene>
    <name evidence="2" type="ORF">JJB09_10030</name>
</gene>
<dbReference type="PANTHER" id="PTHR28047">
    <property type="entry name" value="PROTEIN DCG1"/>
    <property type="match status" value="1"/>
</dbReference>
<dbReference type="PANTHER" id="PTHR28047:SF5">
    <property type="entry name" value="PROTEIN DCG1"/>
    <property type="match status" value="1"/>
</dbReference>
<keyword evidence="3" id="KW-1185">Reference proteome</keyword>
<comment type="caution">
    <text evidence="2">The sequence shown here is derived from an EMBL/GenBank/DDBJ whole genome shotgun (WGS) entry which is preliminary data.</text>
</comment>
<sequence>MTDKKPLKIMYLNPVGDDAVVDPIFADMARDHKLPGTEVHVTALPKEHYAFSHIEFRTYEAMVTRGILRAVRAAAEEGFDALAIGCFYDTALHDAREISGDMIITGPCVAACEIAASLSNRFGIIVGRRKWIHQMQATVHSYGHAERLAGFYDVGLGVDDFQKDHAETNRRLLAAGRKAVEEDGAESLILGCTMEIGFYKEIEKELGVPVIDPSIAALKRAEYAAILKRQAGWVPSRKGSCESPPEAELAAFNVFAGDEPVFGSRIVIPAN</sequence>
<evidence type="ECO:0000313" key="2">
    <source>
        <dbReference type="EMBL" id="MBL0372367.1"/>
    </source>
</evidence>
<dbReference type="Proteomes" id="UP000633219">
    <property type="component" value="Unassembled WGS sequence"/>
</dbReference>
<dbReference type="RefSeq" id="WP_201656988.1">
    <property type="nucleotide sequence ID" value="NZ_JAEQNC010000005.1"/>
</dbReference>
<protein>
    <recommendedName>
        <fullName evidence="4">Hydantoin racemase</fullName>
    </recommendedName>
</protein>
<dbReference type="Gene3D" id="3.40.50.12500">
    <property type="match status" value="1"/>
</dbReference>
<dbReference type="Pfam" id="PF01177">
    <property type="entry name" value="Asp_Glu_race"/>
    <property type="match status" value="1"/>
</dbReference>
<evidence type="ECO:0000313" key="3">
    <source>
        <dbReference type="Proteomes" id="UP000633219"/>
    </source>
</evidence>
<reference evidence="2" key="1">
    <citation type="submission" date="2021-01" db="EMBL/GenBank/DDBJ databases">
        <title>Rhizobium sp. strain KVB221 16S ribosomal RNA gene Genome sequencing and assembly.</title>
        <authorList>
            <person name="Kang M."/>
        </authorList>
    </citation>
    <scope>NUCLEOTIDE SEQUENCE</scope>
    <source>
        <strain evidence="2">KVB221</strain>
    </source>
</reference>
<dbReference type="AlphaFoldDB" id="A0A937CPZ4"/>
<evidence type="ECO:0008006" key="4">
    <source>
        <dbReference type="Google" id="ProtNLM"/>
    </source>
</evidence>
<proteinExistence type="inferred from homology"/>